<dbReference type="RefSeq" id="WP_120732873.1">
    <property type="nucleotide sequence ID" value="NZ_RBAK01000020.1"/>
</dbReference>
<feature type="signal peptide" evidence="1">
    <location>
        <begin position="1"/>
        <end position="25"/>
    </location>
</feature>
<accession>A0A3A9YRN4</accession>
<organism evidence="2 3">
    <name type="scientific">Micromonospora endolithica</name>
    <dbReference type="NCBI Taxonomy" id="230091"/>
    <lineage>
        <taxon>Bacteria</taxon>
        <taxon>Bacillati</taxon>
        <taxon>Actinomycetota</taxon>
        <taxon>Actinomycetes</taxon>
        <taxon>Micromonosporales</taxon>
        <taxon>Micromonosporaceae</taxon>
        <taxon>Micromonospora</taxon>
    </lineage>
</organism>
<reference evidence="2 3" key="1">
    <citation type="journal article" date="2004" name="Syst. Appl. Microbiol.">
        <title>Cryptoendolithic actinomycetes from antarctic sandstone rock samples: Micromonospora endolithica sp. nov. and two isolates related to Micromonospora coerulea Jensen 1932.</title>
        <authorList>
            <person name="Hirsch P."/>
            <person name="Mevs U."/>
            <person name="Kroppenstedt R.M."/>
            <person name="Schumann P."/>
            <person name="Stackebrandt E."/>
        </authorList>
    </citation>
    <scope>NUCLEOTIDE SEQUENCE [LARGE SCALE GENOMIC DNA]</scope>
    <source>
        <strain evidence="2 3">JCM 12677</strain>
    </source>
</reference>
<keyword evidence="3" id="KW-1185">Reference proteome</keyword>
<name>A0A3A9YRN4_9ACTN</name>
<protein>
    <submittedName>
        <fullName evidence="2">Uncharacterized protein</fullName>
    </submittedName>
</protein>
<dbReference type="AlphaFoldDB" id="A0A3A9YRN4"/>
<feature type="chain" id="PRO_5039120440" evidence="1">
    <location>
        <begin position="26"/>
        <end position="286"/>
    </location>
</feature>
<dbReference type="OrthoDB" id="3544312at2"/>
<evidence type="ECO:0000313" key="2">
    <source>
        <dbReference type="EMBL" id="RKN38678.1"/>
    </source>
</evidence>
<proteinExistence type="predicted"/>
<evidence type="ECO:0000313" key="3">
    <source>
        <dbReference type="Proteomes" id="UP000281726"/>
    </source>
</evidence>
<dbReference type="EMBL" id="RBAK01000020">
    <property type="protein sequence ID" value="RKN38678.1"/>
    <property type="molecule type" value="Genomic_DNA"/>
</dbReference>
<keyword evidence="1" id="KW-0732">Signal</keyword>
<gene>
    <name evidence="2" type="ORF">D7223_30630</name>
</gene>
<sequence length="286" mass="28079">MNTKQGRAGLRAAALLATLPIGVAAQLVATTPAAAVSGLIRTTHVSTATDSQSPKTRAAECPSGMRVIGGGARVSGPAAGSIRLSHLQPISGPGQTDRYEVWADEPPGGISGNWALEGYAICAPATSVPGYAIVAQGSGYSSVSPRSTAAGCPSGQRVIGSGASIAGGGLGRVGLQMSRASGPLDIARAAAAEDGAYSGNWQVTAYAICANPVGAAAEGSVQTGVSSASHVCPGTEQVHSVGGATGAGSTGQTFLNSLYLDPDLRAVRLSLTGVPSDGLAIQAICA</sequence>
<dbReference type="Proteomes" id="UP000281726">
    <property type="component" value="Unassembled WGS sequence"/>
</dbReference>
<evidence type="ECO:0000256" key="1">
    <source>
        <dbReference type="SAM" id="SignalP"/>
    </source>
</evidence>
<comment type="caution">
    <text evidence="2">The sequence shown here is derived from an EMBL/GenBank/DDBJ whole genome shotgun (WGS) entry which is preliminary data.</text>
</comment>